<evidence type="ECO:0008006" key="6">
    <source>
        <dbReference type="Google" id="ProtNLM"/>
    </source>
</evidence>
<evidence type="ECO:0000313" key="4">
    <source>
        <dbReference type="EMBL" id="MBI5169618.1"/>
    </source>
</evidence>
<comment type="caution">
    <text evidence="4">The sequence shown here is derived from an EMBL/GenBank/DDBJ whole genome shotgun (WGS) entry which is preliminary data.</text>
</comment>
<feature type="region of interest" description="Disordered" evidence="3">
    <location>
        <begin position="622"/>
        <end position="643"/>
    </location>
</feature>
<dbReference type="SUPFAM" id="SSF48452">
    <property type="entry name" value="TPR-like"/>
    <property type="match status" value="3"/>
</dbReference>
<dbReference type="Gene3D" id="1.25.40.10">
    <property type="entry name" value="Tetratricopeptide repeat domain"/>
    <property type="match status" value="2"/>
</dbReference>
<feature type="region of interest" description="Disordered" evidence="3">
    <location>
        <begin position="261"/>
        <end position="289"/>
    </location>
</feature>
<dbReference type="InterPro" id="IPR051012">
    <property type="entry name" value="CellSynth/LPSAsmb/PSIAsmb"/>
</dbReference>
<dbReference type="InterPro" id="IPR011990">
    <property type="entry name" value="TPR-like_helical_dom_sf"/>
</dbReference>
<sequence length="801" mass="84803">MEKAIDIKRRAQRCIQNGDLEGALTEYEKLVGGEESDPYNFVLLADLLYKKGDQTGAAERYLSAVAAYEKSSLFKNAIAVCKKMLRLSLSPAKVLNSLAQLHLLDGLAGEAALYYVQYAEHMVRSSAPAEAAEALRKAFDACQDNLKVLEQLSEAWLLAGENPRAAAVMLEAAAHYRSRNQESDAVRCTLRASQLDPTVTSPSIAVPEGDAAVAAEASVAPAAAVPFLEPGQTPRLPSVLEIEPRAAAPEVPPASGTLEVEHTARGTSSADVTAHGAPEGFDSGRHGFEFGATASRTETPEPESASSPDDFAVTESEVSATFGAISLSGAELSTPEPLRLKEDDAPVVDLDAVETEAVDAIGDAGDAPSVYEIGAEEAEPAGVYEIDADESIEAAVESVYEIAAEDAEPAIAAEAGAPVQPVYEITIDETPIAAAAPVEREVEEPVYEISEDAEPVMLETPEKPGLAFTTSESAPSVHTPTPLEHVEALLTLAQDQFRSGDRDLATGTLAEAARAYESLGRLDSAATIYRSLGRGAQATPVLMEAWLANCERRGDAQEAAQVSCELGDRALNDGDEATALGWFERALRFDASNEMARRRVQRLSGAPGGTPEGGVVVASATPASEQAPSATANSAAGTPPMESGRVEVAVGRAEAVSFDLAGLLSEFQKGVAAQLAGDSQSHYDLGMTYREMGLLDQAIESFRVAQDDPRLAPRALEMAGRCLADQGRHHEACGDFRRALGLLDSAEGTDGEVRWHLAHSLTEIGEHEDALTEYERVEASLPGYEDVAERIVALRRVLGRS</sequence>
<evidence type="ECO:0000256" key="3">
    <source>
        <dbReference type="SAM" id="MobiDB-lite"/>
    </source>
</evidence>
<organism evidence="4 5">
    <name type="scientific">Eiseniibacteriota bacterium</name>
    <dbReference type="NCBI Taxonomy" id="2212470"/>
    <lineage>
        <taxon>Bacteria</taxon>
        <taxon>Candidatus Eiseniibacteriota</taxon>
    </lineage>
</organism>
<dbReference type="SMART" id="SM00028">
    <property type="entry name" value="TPR"/>
    <property type="match status" value="5"/>
</dbReference>
<dbReference type="PANTHER" id="PTHR45586">
    <property type="entry name" value="TPR REPEAT-CONTAINING PROTEIN PA4667"/>
    <property type="match status" value="1"/>
</dbReference>
<accession>A0A933W375</accession>
<evidence type="ECO:0000256" key="1">
    <source>
        <dbReference type="ARBA" id="ARBA00022737"/>
    </source>
</evidence>
<dbReference type="Proteomes" id="UP000696931">
    <property type="component" value="Unassembled WGS sequence"/>
</dbReference>
<evidence type="ECO:0000313" key="5">
    <source>
        <dbReference type="Proteomes" id="UP000696931"/>
    </source>
</evidence>
<name>A0A933W375_UNCEI</name>
<dbReference type="EMBL" id="JACRIW010000058">
    <property type="protein sequence ID" value="MBI5169618.1"/>
    <property type="molecule type" value="Genomic_DNA"/>
</dbReference>
<protein>
    <recommendedName>
        <fullName evidence="6">Tetratricopeptide repeat protein</fullName>
    </recommendedName>
</protein>
<dbReference type="Pfam" id="PF13432">
    <property type="entry name" value="TPR_16"/>
    <property type="match status" value="1"/>
</dbReference>
<reference evidence="4" key="1">
    <citation type="submission" date="2020-07" db="EMBL/GenBank/DDBJ databases">
        <title>Huge and variable diversity of episymbiotic CPR bacteria and DPANN archaea in groundwater ecosystems.</title>
        <authorList>
            <person name="He C.Y."/>
            <person name="Keren R."/>
            <person name="Whittaker M."/>
            <person name="Farag I.F."/>
            <person name="Doudna J."/>
            <person name="Cate J.H.D."/>
            <person name="Banfield J.F."/>
        </authorList>
    </citation>
    <scope>NUCLEOTIDE SEQUENCE</scope>
    <source>
        <strain evidence="4">NC_groundwater_1813_Pr3_B-0.1um_71_17</strain>
    </source>
</reference>
<keyword evidence="1" id="KW-0677">Repeat</keyword>
<gene>
    <name evidence="4" type="ORF">HZA61_09035</name>
</gene>
<dbReference type="AlphaFoldDB" id="A0A933W375"/>
<evidence type="ECO:0000256" key="2">
    <source>
        <dbReference type="ARBA" id="ARBA00022803"/>
    </source>
</evidence>
<keyword evidence="2" id="KW-0802">TPR repeat</keyword>
<dbReference type="PANTHER" id="PTHR45586:SF1">
    <property type="entry name" value="LIPOPOLYSACCHARIDE ASSEMBLY PROTEIN B"/>
    <property type="match status" value="1"/>
</dbReference>
<feature type="compositionally biased region" description="Polar residues" evidence="3">
    <location>
        <begin position="622"/>
        <end position="636"/>
    </location>
</feature>
<dbReference type="InterPro" id="IPR019734">
    <property type="entry name" value="TPR_rpt"/>
</dbReference>
<proteinExistence type="predicted"/>